<reference evidence="10 11" key="1">
    <citation type="submission" date="2016-10" db="EMBL/GenBank/DDBJ databases">
        <authorList>
            <person name="de Groot N.N."/>
        </authorList>
    </citation>
    <scope>NUCLEOTIDE SEQUENCE [LARGE SCALE GENOMIC DNA]</scope>
    <source>
        <strain>J11</strain>
        <strain evidence="11">PG 39</strain>
    </source>
</reference>
<feature type="transmembrane region" description="Helical" evidence="8">
    <location>
        <begin position="233"/>
        <end position="250"/>
    </location>
</feature>
<dbReference type="Proteomes" id="UP000199065">
    <property type="component" value="Unassembled WGS sequence"/>
</dbReference>
<feature type="transmembrane region" description="Helical" evidence="8">
    <location>
        <begin position="409"/>
        <end position="427"/>
    </location>
</feature>
<dbReference type="Pfam" id="PF07690">
    <property type="entry name" value="MFS_1"/>
    <property type="match status" value="1"/>
</dbReference>
<keyword evidence="2" id="KW-0813">Transport</keyword>
<feature type="transmembrane region" description="Helical" evidence="8">
    <location>
        <begin position="175"/>
        <end position="194"/>
    </location>
</feature>
<dbReference type="InterPro" id="IPR011701">
    <property type="entry name" value="MFS"/>
</dbReference>
<evidence type="ECO:0000256" key="7">
    <source>
        <dbReference type="SAM" id="MobiDB-lite"/>
    </source>
</evidence>
<protein>
    <submittedName>
        <fullName evidence="10">MFS transporter, DHA2 family, multidrug resistance protein</fullName>
    </submittedName>
</protein>
<dbReference type="SUPFAM" id="SSF103473">
    <property type="entry name" value="MFS general substrate transporter"/>
    <property type="match status" value="1"/>
</dbReference>
<evidence type="ECO:0000256" key="8">
    <source>
        <dbReference type="SAM" id="Phobius"/>
    </source>
</evidence>
<evidence type="ECO:0000313" key="10">
    <source>
        <dbReference type="EMBL" id="SFG72903.1"/>
    </source>
</evidence>
<keyword evidence="4 8" id="KW-0812">Transmembrane</keyword>
<feature type="transmembrane region" description="Helical" evidence="8">
    <location>
        <begin position="83"/>
        <end position="108"/>
    </location>
</feature>
<evidence type="ECO:0000259" key="9">
    <source>
        <dbReference type="PROSITE" id="PS50850"/>
    </source>
</evidence>
<accession>A0A1I2U7B4</accession>
<dbReference type="PANTHER" id="PTHR42718:SF47">
    <property type="entry name" value="METHYL VIOLOGEN RESISTANCE PROTEIN SMVA"/>
    <property type="match status" value="1"/>
</dbReference>
<dbReference type="PRINTS" id="PR01036">
    <property type="entry name" value="TCRTETB"/>
</dbReference>
<dbReference type="PANTHER" id="PTHR42718">
    <property type="entry name" value="MAJOR FACILITATOR SUPERFAMILY MULTIDRUG TRANSPORTER MFSC"/>
    <property type="match status" value="1"/>
</dbReference>
<proteinExistence type="predicted"/>
<evidence type="ECO:0000313" key="11">
    <source>
        <dbReference type="Proteomes" id="UP000199065"/>
    </source>
</evidence>
<dbReference type="PROSITE" id="PS50850">
    <property type="entry name" value="MFS"/>
    <property type="match status" value="1"/>
</dbReference>
<dbReference type="OrthoDB" id="9781469at2"/>
<evidence type="ECO:0000256" key="6">
    <source>
        <dbReference type="ARBA" id="ARBA00023136"/>
    </source>
</evidence>
<evidence type="ECO:0000256" key="2">
    <source>
        <dbReference type="ARBA" id="ARBA00022448"/>
    </source>
</evidence>
<evidence type="ECO:0000256" key="1">
    <source>
        <dbReference type="ARBA" id="ARBA00004651"/>
    </source>
</evidence>
<keyword evidence="3" id="KW-1003">Cell membrane</keyword>
<dbReference type="STRING" id="185761.SAMN05660282_01753"/>
<dbReference type="RefSeq" id="WP_092286492.1">
    <property type="nucleotide sequence ID" value="NZ_FOPJ01000012.1"/>
</dbReference>
<keyword evidence="6 8" id="KW-0472">Membrane</keyword>
<comment type="subcellular location">
    <subcellularLocation>
        <location evidence="1">Cell membrane</location>
        <topology evidence="1">Multi-pass membrane protein</topology>
    </subcellularLocation>
</comment>
<dbReference type="InterPro" id="IPR036259">
    <property type="entry name" value="MFS_trans_sf"/>
</dbReference>
<name>A0A1I2U7B4_9CORY</name>
<feature type="transmembrane region" description="Helical" evidence="8">
    <location>
        <begin position="52"/>
        <end position="71"/>
    </location>
</feature>
<feature type="compositionally biased region" description="Low complexity" evidence="7">
    <location>
        <begin position="516"/>
        <end position="542"/>
    </location>
</feature>
<feature type="transmembrane region" description="Helical" evidence="8">
    <location>
        <begin position="114"/>
        <end position="134"/>
    </location>
</feature>
<organism evidence="10 11">
    <name type="scientific">Corynebacterium spheniscorum</name>
    <dbReference type="NCBI Taxonomy" id="185761"/>
    <lineage>
        <taxon>Bacteria</taxon>
        <taxon>Bacillati</taxon>
        <taxon>Actinomycetota</taxon>
        <taxon>Actinomycetes</taxon>
        <taxon>Mycobacteriales</taxon>
        <taxon>Corynebacteriaceae</taxon>
        <taxon>Corynebacterium</taxon>
    </lineage>
</organism>
<feature type="transmembrane region" description="Helical" evidence="8">
    <location>
        <begin position="461"/>
        <end position="483"/>
    </location>
</feature>
<dbReference type="InterPro" id="IPR020846">
    <property type="entry name" value="MFS_dom"/>
</dbReference>
<feature type="transmembrane region" description="Helical" evidence="8">
    <location>
        <begin position="309"/>
        <end position="330"/>
    </location>
</feature>
<keyword evidence="5 8" id="KW-1133">Transmembrane helix</keyword>
<dbReference type="AlphaFoldDB" id="A0A1I2U7B4"/>
<feature type="transmembrane region" description="Helical" evidence="8">
    <location>
        <begin position="271"/>
        <end position="289"/>
    </location>
</feature>
<feature type="region of interest" description="Disordered" evidence="7">
    <location>
        <begin position="510"/>
        <end position="550"/>
    </location>
</feature>
<feature type="domain" description="Major facilitator superfamily (MFS) profile" evidence="9">
    <location>
        <begin position="18"/>
        <end position="487"/>
    </location>
</feature>
<dbReference type="Gene3D" id="1.20.1720.10">
    <property type="entry name" value="Multidrug resistance protein D"/>
    <property type="match status" value="1"/>
</dbReference>
<dbReference type="GO" id="GO:0022857">
    <property type="term" value="F:transmembrane transporter activity"/>
    <property type="evidence" value="ECO:0007669"/>
    <property type="project" value="InterPro"/>
</dbReference>
<dbReference type="Gene3D" id="1.20.1250.20">
    <property type="entry name" value="MFS general substrate transporter like domains"/>
    <property type="match status" value="1"/>
</dbReference>
<sequence>MHVPTQNVDSSPRQRWIFLMVVSMGLFLIALDNSILFTALPVLREQLHASELGGLWVINIYPLMMVGLLLGTGTLGDKIGHRLLFLIGLVIFGLTSLMAAFSPTIWWLVAARAALGFGAASMLPATLALIRITFIHEREFATAIGIWGAVALVGASAGPIVGGILLHYFWWGSVFLINVPIVIIAIIATIVLAPPNMPHPEKHWDALSSFYALIALGSLVMIIKEIAAPEHHWWVLYLTIPGALIGSYLFSRRQKILSEPLLSFDIFGNRFFTGGVIAAALSMMGVSGVELLTTQRFQLVAEYTPLQAGVLMSAFALMALPASIAGGMWLHRFGFLAIIGGGFLISGTGVGVAVWGAIHDHLGLFIIALAISGIGAGLVWSVASTAIISAAPAHRTGMAAAVENVSYEFGTLIAVAVAGSLQTFFYARAVPAGVPLEPTRGTLHPNPAIRALADEAFDEGYLKVLLVVCLFAVMGVITALICFRGNPKTIADILHASTTKKSPRAAITALHSPSMTADTADTTDTAPTAQTQTTTPTNNTNPFPSPHAPE</sequence>
<gene>
    <name evidence="10" type="ORF">SAMN05660282_01753</name>
</gene>
<dbReference type="EMBL" id="FOPJ01000012">
    <property type="protein sequence ID" value="SFG72903.1"/>
    <property type="molecule type" value="Genomic_DNA"/>
</dbReference>
<feature type="transmembrane region" description="Helical" evidence="8">
    <location>
        <begin position="16"/>
        <end position="40"/>
    </location>
</feature>
<evidence type="ECO:0000256" key="4">
    <source>
        <dbReference type="ARBA" id="ARBA00022692"/>
    </source>
</evidence>
<feature type="transmembrane region" description="Helical" evidence="8">
    <location>
        <begin position="335"/>
        <end position="358"/>
    </location>
</feature>
<dbReference type="CDD" id="cd17321">
    <property type="entry name" value="MFS_MMR_MDR_like"/>
    <property type="match status" value="1"/>
</dbReference>
<feature type="transmembrane region" description="Helical" evidence="8">
    <location>
        <begin position="364"/>
        <end position="388"/>
    </location>
</feature>
<evidence type="ECO:0000256" key="5">
    <source>
        <dbReference type="ARBA" id="ARBA00022989"/>
    </source>
</evidence>
<dbReference type="GO" id="GO:0005886">
    <property type="term" value="C:plasma membrane"/>
    <property type="evidence" value="ECO:0007669"/>
    <property type="project" value="UniProtKB-SubCell"/>
</dbReference>
<keyword evidence="11" id="KW-1185">Reference proteome</keyword>
<feature type="transmembrane region" description="Helical" evidence="8">
    <location>
        <begin position="146"/>
        <end position="169"/>
    </location>
</feature>
<feature type="transmembrane region" description="Helical" evidence="8">
    <location>
        <begin position="206"/>
        <end position="227"/>
    </location>
</feature>
<evidence type="ECO:0000256" key="3">
    <source>
        <dbReference type="ARBA" id="ARBA00022475"/>
    </source>
</evidence>